<dbReference type="InterPro" id="IPR008144">
    <property type="entry name" value="Guanylate_kin-like_dom"/>
</dbReference>
<evidence type="ECO:0000256" key="6">
    <source>
        <dbReference type="ARBA" id="ARBA00022475"/>
    </source>
</evidence>
<evidence type="ECO:0000313" key="19">
    <source>
        <dbReference type="Proteomes" id="UP000823872"/>
    </source>
</evidence>
<dbReference type="CDD" id="cd06798">
    <property type="entry name" value="PDZ_MPP5-like"/>
    <property type="match status" value="1"/>
</dbReference>
<evidence type="ECO:0000256" key="7">
    <source>
        <dbReference type="ARBA" id="ARBA00022949"/>
    </source>
</evidence>
<keyword evidence="8" id="KW-0472">Membrane</keyword>
<dbReference type="InterPro" id="IPR036028">
    <property type="entry name" value="SH3-like_dom_sf"/>
</dbReference>
<evidence type="ECO:0000256" key="5">
    <source>
        <dbReference type="ARBA" id="ARBA00022443"/>
    </source>
</evidence>
<dbReference type="InterPro" id="IPR027417">
    <property type="entry name" value="P-loop_NTPase"/>
</dbReference>
<dbReference type="PANTHER" id="PTHR23122">
    <property type="entry name" value="MEMBRANE-ASSOCIATED GUANYLATE KINASE MAGUK"/>
    <property type="match status" value="1"/>
</dbReference>
<sequence length="626" mass="71669">MTTSHMNGHVTEESDSEVKNVDLASPEEHQKHREMAVDCPGDLGTRMMPVRRSAQLERIRQQQEDMRRRREEEGKKQELDLNSSMRLKKLAQIPPKTGIDNPIFDTEEGIVLESPHYAVKILEVEDLFSSLKHIQHTLVDSQSQEDISLLLQLVQNKDFQNAFKIHNAVTVHMNKASPPFPLISNAQDLAQEVQTVLKPIHQKEGQELTALLNAPHIQGATVRNEMDSVIISRIVKGGAAEKSGLLHEGDEVLEINGIEIRGKDVNEVFDLLSDMHGTLTFVLIPSQQIKPPPAKETVIHVKAHFDYDPSDDPYVPCRELGLSFQKGDILHVISQEDPNWWQAYREGDEDNQPLAGLVPGKSFQQQREAMKQTIEEDKEPEKSGKLWCAKKNKKKRKKVLYNANKNDDYDNEEILTYEEMSLYHQPANRKRPIILIGPQNCGQNELRQRLMNKEKDRFASAVPHTTRSRRDHEVAGRDYHFVSRQAFEADIAAGKFIEHGEFEKNLYGTSIDSVRQVINSGKICLLSLRTQSLKTLRNSDLKPYIIFIAPPSQERLRALLAKEGKNPKPEELREIIEKTREMEQNNGHYFDTAIVNSDLDKAYQELLRLINKLDTEPQWVPSTWLR</sequence>
<dbReference type="PROSITE" id="PS00856">
    <property type="entry name" value="GUANYLATE_KINASE_1"/>
    <property type="match status" value="1"/>
</dbReference>
<feature type="domain" description="SH3" evidence="14">
    <location>
        <begin position="296"/>
        <end position="368"/>
    </location>
</feature>
<dbReference type="PROSITE" id="PS50002">
    <property type="entry name" value="SH3"/>
    <property type="match status" value="1"/>
</dbReference>
<dbReference type="SUPFAM" id="SSF52540">
    <property type="entry name" value="P-loop containing nucleoside triphosphate hydrolases"/>
    <property type="match status" value="1"/>
</dbReference>
<dbReference type="SMART" id="SM00072">
    <property type="entry name" value="GuKc"/>
    <property type="match status" value="1"/>
</dbReference>
<proteinExistence type="inferred from homology"/>
<dbReference type="Gene3D" id="1.10.287.650">
    <property type="entry name" value="L27 domain"/>
    <property type="match status" value="1"/>
</dbReference>
<dbReference type="InterPro" id="IPR008145">
    <property type="entry name" value="GK/Ca_channel_bsu"/>
</dbReference>
<evidence type="ECO:0000256" key="10">
    <source>
        <dbReference type="ARBA" id="ARBA00031033"/>
    </source>
</evidence>
<dbReference type="Pfam" id="PF00625">
    <property type="entry name" value="Guanylate_kin"/>
    <property type="match status" value="1"/>
</dbReference>
<dbReference type="Gene3D" id="1.20.1270.460">
    <property type="match status" value="1"/>
</dbReference>
<dbReference type="SMART" id="SM00326">
    <property type="entry name" value="SH3"/>
    <property type="match status" value="1"/>
</dbReference>
<protein>
    <recommendedName>
        <fullName evidence="9">Protein PALS1</fullName>
    </recommendedName>
    <alternativeName>
        <fullName evidence="11">MAGUK p55 subfamily member 5</fullName>
    </alternativeName>
    <alternativeName>
        <fullName evidence="10">Protein associated with Lin-7 1</fullName>
    </alternativeName>
</protein>
<organism evidence="18 19">
    <name type="scientific">Felis catus</name>
    <name type="common">Cat</name>
    <name type="synonym">Felis silvestris catus</name>
    <dbReference type="NCBI Taxonomy" id="9685"/>
    <lineage>
        <taxon>Eukaryota</taxon>
        <taxon>Metazoa</taxon>
        <taxon>Chordata</taxon>
        <taxon>Craniata</taxon>
        <taxon>Vertebrata</taxon>
        <taxon>Euteleostomi</taxon>
        <taxon>Mammalia</taxon>
        <taxon>Eutheria</taxon>
        <taxon>Laurasiatheria</taxon>
        <taxon>Carnivora</taxon>
        <taxon>Feliformia</taxon>
        <taxon>Felidae</taxon>
        <taxon>Felinae</taxon>
        <taxon>Felis</taxon>
    </lineage>
</organism>
<dbReference type="InterPro" id="IPR004172">
    <property type="entry name" value="L27_dom"/>
</dbReference>
<reference evidence="18" key="3">
    <citation type="submission" date="2025-09" db="UniProtKB">
        <authorList>
            <consortium name="Ensembl"/>
        </authorList>
    </citation>
    <scope>IDENTIFICATION</scope>
    <source>
        <strain evidence="18">breed Abyssinian</strain>
    </source>
</reference>
<dbReference type="Ensembl" id="ENSFCTT00005080346.1">
    <property type="protein sequence ID" value="ENSFCTP00005055956.1"/>
    <property type="gene ID" value="ENSFCTG00005028536.1"/>
</dbReference>
<dbReference type="SUPFAM" id="SSF50044">
    <property type="entry name" value="SH3-domain"/>
    <property type="match status" value="1"/>
</dbReference>
<reference evidence="18 19" key="1">
    <citation type="submission" date="2021-02" db="EMBL/GenBank/DDBJ databases">
        <title>Safari Cat Assemblies.</title>
        <authorList>
            <person name="Bredemeyer K.R."/>
            <person name="Murphy W.J."/>
        </authorList>
    </citation>
    <scope>NUCLEOTIDE SEQUENCE [LARGE SCALE GENOMIC DNA]</scope>
</reference>
<feature type="domain" description="L27" evidence="17">
    <location>
        <begin position="120"/>
        <end position="177"/>
    </location>
</feature>
<keyword evidence="6" id="KW-1003">Cell membrane</keyword>
<evidence type="ECO:0000256" key="8">
    <source>
        <dbReference type="ARBA" id="ARBA00023136"/>
    </source>
</evidence>
<dbReference type="Pfam" id="PF00595">
    <property type="entry name" value="PDZ"/>
    <property type="match status" value="1"/>
</dbReference>
<dbReference type="InterPro" id="IPR035601">
    <property type="entry name" value="MPP5_SH3"/>
</dbReference>
<evidence type="ECO:0000256" key="9">
    <source>
        <dbReference type="ARBA" id="ARBA00024392"/>
    </source>
</evidence>
<keyword evidence="7" id="KW-0965">Cell junction</keyword>
<dbReference type="Proteomes" id="UP000823872">
    <property type="component" value="Chromosome B3"/>
</dbReference>
<dbReference type="Gene3D" id="2.30.30.40">
    <property type="entry name" value="SH3 Domains"/>
    <property type="match status" value="1"/>
</dbReference>
<feature type="domain" description="PDZ" evidence="16">
    <location>
        <begin position="219"/>
        <end position="287"/>
    </location>
</feature>
<dbReference type="InterPro" id="IPR020590">
    <property type="entry name" value="Guanylate_kinase_CS"/>
</dbReference>
<dbReference type="InterPro" id="IPR036892">
    <property type="entry name" value="L27_dom_sf"/>
</dbReference>
<comment type="subcellular location">
    <subcellularLocation>
        <location evidence="2">Apical cell membrane</location>
    </subcellularLocation>
    <subcellularLocation>
        <location evidence="3">Cell junction</location>
    </subcellularLocation>
    <subcellularLocation>
        <location evidence="1">Cell membrane</location>
        <topology evidence="1">Peripheral membrane protein</topology>
    </subcellularLocation>
</comment>
<feature type="compositionally biased region" description="Basic and acidic residues" evidence="13">
    <location>
        <begin position="54"/>
        <end position="78"/>
    </location>
</feature>
<evidence type="ECO:0000259" key="17">
    <source>
        <dbReference type="PROSITE" id="PS51022"/>
    </source>
</evidence>
<name>A0ABI8A9L8_FELCA</name>
<comment type="similarity">
    <text evidence="4">Belongs to the MAGUK family.</text>
</comment>
<evidence type="ECO:0000259" key="14">
    <source>
        <dbReference type="PROSITE" id="PS50002"/>
    </source>
</evidence>
<evidence type="ECO:0000256" key="13">
    <source>
        <dbReference type="SAM" id="MobiDB-lite"/>
    </source>
</evidence>
<dbReference type="SUPFAM" id="SSF50156">
    <property type="entry name" value="PDZ domain-like"/>
    <property type="match status" value="1"/>
</dbReference>
<dbReference type="SUPFAM" id="SSF101288">
    <property type="entry name" value="L27 domain"/>
    <property type="match status" value="1"/>
</dbReference>
<dbReference type="InterPro" id="IPR001478">
    <property type="entry name" value="PDZ"/>
</dbReference>
<reference evidence="18" key="2">
    <citation type="submission" date="2025-08" db="UniProtKB">
        <authorList>
            <consortium name="Ensembl"/>
        </authorList>
    </citation>
    <scope>IDENTIFICATION</scope>
    <source>
        <strain evidence="18">breed Abyssinian</strain>
    </source>
</reference>
<accession>A0ABI8A9L8</accession>
<feature type="domain" description="Guanylate kinase-like" evidence="15">
    <location>
        <begin position="430"/>
        <end position="611"/>
    </location>
</feature>
<dbReference type="PROSITE" id="PS50106">
    <property type="entry name" value="PDZ"/>
    <property type="match status" value="1"/>
</dbReference>
<evidence type="ECO:0000313" key="18">
    <source>
        <dbReference type="Ensembl" id="ENSFCTP00005055956.1"/>
    </source>
</evidence>
<dbReference type="InterPro" id="IPR001452">
    <property type="entry name" value="SH3_domain"/>
</dbReference>
<evidence type="ECO:0000256" key="11">
    <source>
        <dbReference type="ARBA" id="ARBA00032294"/>
    </source>
</evidence>
<dbReference type="CDD" id="cd00071">
    <property type="entry name" value="GMPK"/>
    <property type="match status" value="1"/>
</dbReference>
<feature type="region of interest" description="Disordered" evidence="13">
    <location>
        <begin position="1"/>
        <end position="78"/>
    </location>
</feature>
<dbReference type="InterPro" id="IPR050716">
    <property type="entry name" value="MAGUK"/>
</dbReference>
<dbReference type="PROSITE" id="PS50052">
    <property type="entry name" value="GUANYLATE_KINASE_2"/>
    <property type="match status" value="1"/>
</dbReference>
<dbReference type="InterPro" id="IPR015145">
    <property type="entry name" value="L27_N"/>
</dbReference>
<dbReference type="SMART" id="SM00228">
    <property type="entry name" value="PDZ"/>
    <property type="match status" value="1"/>
</dbReference>
<dbReference type="PROSITE" id="PS51022">
    <property type="entry name" value="L27"/>
    <property type="match status" value="1"/>
</dbReference>
<gene>
    <name evidence="18" type="primary">PALS1</name>
</gene>
<evidence type="ECO:0000256" key="12">
    <source>
        <dbReference type="PROSITE-ProRule" id="PRU00192"/>
    </source>
</evidence>
<evidence type="ECO:0000256" key="1">
    <source>
        <dbReference type="ARBA" id="ARBA00004202"/>
    </source>
</evidence>
<dbReference type="Gene3D" id="3.40.50.300">
    <property type="entry name" value="P-loop containing nucleotide triphosphate hydrolases"/>
    <property type="match status" value="1"/>
</dbReference>
<feature type="compositionally biased region" description="Basic and acidic residues" evidence="13">
    <location>
        <begin position="10"/>
        <end position="36"/>
    </location>
</feature>
<evidence type="ECO:0000256" key="4">
    <source>
        <dbReference type="ARBA" id="ARBA00007014"/>
    </source>
</evidence>
<dbReference type="InterPro" id="IPR036034">
    <property type="entry name" value="PDZ_sf"/>
</dbReference>
<evidence type="ECO:0000259" key="15">
    <source>
        <dbReference type="PROSITE" id="PS50052"/>
    </source>
</evidence>
<dbReference type="GeneTree" id="ENSGT00940000156087"/>
<dbReference type="SMART" id="SM00569">
    <property type="entry name" value="L27"/>
    <property type="match status" value="1"/>
</dbReference>
<evidence type="ECO:0000256" key="2">
    <source>
        <dbReference type="ARBA" id="ARBA00004221"/>
    </source>
</evidence>
<evidence type="ECO:0000259" key="16">
    <source>
        <dbReference type="PROSITE" id="PS50106"/>
    </source>
</evidence>
<keyword evidence="19" id="KW-1185">Reference proteome</keyword>
<dbReference type="Pfam" id="PF07653">
    <property type="entry name" value="SH3_2"/>
    <property type="match status" value="1"/>
</dbReference>
<evidence type="ECO:0000256" key="3">
    <source>
        <dbReference type="ARBA" id="ARBA00004282"/>
    </source>
</evidence>
<keyword evidence="5 12" id="KW-0728">SH3 domain</keyword>
<dbReference type="CDD" id="cd12036">
    <property type="entry name" value="SH3_MPP5"/>
    <property type="match status" value="1"/>
</dbReference>
<dbReference type="Pfam" id="PF09060">
    <property type="entry name" value="L27_N"/>
    <property type="match status" value="1"/>
</dbReference>